<dbReference type="SUPFAM" id="SSF53098">
    <property type="entry name" value="Ribonuclease H-like"/>
    <property type="match status" value="1"/>
</dbReference>
<evidence type="ECO:0000313" key="7">
    <source>
        <dbReference type="Proteomes" id="UP000222788"/>
    </source>
</evidence>
<evidence type="ECO:0000256" key="1">
    <source>
        <dbReference type="ARBA" id="ARBA00009921"/>
    </source>
</evidence>
<dbReference type="InterPro" id="IPR013520">
    <property type="entry name" value="Ribonucl_H"/>
</dbReference>
<accession>A0A2C5WXL3</accession>
<organism evidence="6 7">
    <name type="scientific">Ceratocystis fimbriata CBS 114723</name>
    <dbReference type="NCBI Taxonomy" id="1035309"/>
    <lineage>
        <taxon>Eukaryota</taxon>
        <taxon>Fungi</taxon>
        <taxon>Dikarya</taxon>
        <taxon>Ascomycota</taxon>
        <taxon>Pezizomycotina</taxon>
        <taxon>Sordariomycetes</taxon>
        <taxon>Hypocreomycetidae</taxon>
        <taxon>Microascales</taxon>
        <taxon>Ceratocystidaceae</taxon>
        <taxon>Ceratocystis</taxon>
    </lineage>
</organism>
<evidence type="ECO:0000259" key="5">
    <source>
        <dbReference type="SMART" id="SM00479"/>
    </source>
</evidence>
<dbReference type="OrthoDB" id="270189at2759"/>
<dbReference type="Gene3D" id="3.30.420.10">
    <property type="entry name" value="Ribonuclease H-like superfamily/Ribonuclease H"/>
    <property type="match status" value="1"/>
</dbReference>
<comment type="caution">
    <text evidence="6">The sequence shown here is derived from an EMBL/GenBank/DDBJ whole genome shotgun (WGS) entry which is preliminary data.</text>
</comment>
<dbReference type="EMBL" id="APWK03000134">
    <property type="protein sequence ID" value="PHH50354.1"/>
    <property type="molecule type" value="Genomic_DNA"/>
</dbReference>
<dbReference type="InterPro" id="IPR012337">
    <property type="entry name" value="RNaseH-like_sf"/>
</dbReference>
<dbReference type="AlphaFoldDB" id="A0A2C5WXL3"/>
<comment type="similarity">
    <text evidence="1">Belongs to the oligoribonuclease family.</text>
</comment>
<name>A0A2C5WXL3_9PEZI</name>
<evidence type="ECO:0000256" key="3">
    <source>
        <dbReference type="ARBA" id="ARBA00022801"/>
    </source>
</evidence>
<dbReference type="GO" id="GO:0005739">
    <property type="term" value="C:mitochondrion"/>
    <property type="evidence" value="ECO:0007669"/>
    <property type="project" value="TreeGrafter"/>
</dbReference>
<dbReference type="GO" id="GO:0000175">
    <property type="term" value="F:3'-5'-RNA exonuclease activity"/>
    <property type="evidence" value="ECO:0007669"/>
    <property type="project" value="InterPro"/>
</dbReference>
<dbReference type="PANTHER" id="PTHR11046:SF0">
    <property type="entry name" value="OLIGORIBONUCLEASE, MITOCHONDRIAL"/>
    <property type="match status" value="1"/>
</dbReference>
<dbReference type="PANTHER" id="PTHR11046">
    <property type="entry name" value="OLIGORIBONUCLEASE, MITOCHONDRIAL"/>
    <property type="match status" value="1"/>
</dbReference>
<protein>
    <submittedName>
        <fullName evidence="6">Oligoribonuclease</fullName>
    </submittedName>
</protein>
<proteinExistence type="inferred from homology"/>
<gene>
    <name evidence="6" type="primary">orn</name>
    <name evidence="6" type="ORF">CFIMG_004008RA</name>
</gene>
<keyword evidence="3" id="KW-0378">Hydrolase</keyword>
<dbReference type="Proteomes" id="UP000222788">
    <property type="component" value="Unassembled WGS sequence"/>
</dbReference>
<evidence type="ECO:0000256" key="4">
    <source>
        <dbReference type="ARBA" id="ARBA00022839"/>
    </source>
</evidence>
<dbReference type="Pfam" id="PF00929">
    <property type="entry name" value="RNase_T"/>
    <property type="match status" value="1"/>
</dbReference>
<keyword evidence="7" id="KW-1185">Reference proteome</keyword>
<evidence type="ECO:0000256" key="2">
    <source>
        <dbReference type="ARBA" id="ARBA00022722"/>
    </source>
</evidence>
<dbReference type="SMART" id="SM00479">
    <property type="entry name" value="EXOIII"/>
    <property type="match status" value="1"/>
</dbReference>
<dbReference type="GO" id="GO:0003676">
    <property type="term" value="F:nucleic acid binding"/>
    <property type="evidence" value="ECO:0007669"/>
    <property type="project" value="InterPro"/>
</dbReference>
<dbReference type="InterPro" id="IPR022894">
    <property type="entry name" value="Oligoribonuclease"/>
</dbReference>
<feature type="domain" description="Exonuclease" evidence="5">
    <location>
        <begin position="17"/>
        <end position="195"/>
    </location>
</feature>
<dbReference type="NCBIfam" id="NF003765">
    <property type="entry name" value="PRK05359.1"/>
    <property type="match status" value="1"/>
</dbReference>
<keyword evidence="4" id="KW-0269">Exonuclease</keyword>
<dbReference type="CDD" id="cd06135">
    <property type="entry name" value="Orn"/>
    <property type="match status" value="1"/>
</dbReference>
<keyword evidence="2" id="KW-0540">Nuclease</keyword>
<dbReference type="InterPro" id="IPR036397">
    <property type="entry name" value="RNaseH_sf"/>
</dbReference>
<reference evidence="6 7" key="2">
    <citation type="journal article" date="2013" name="IMA Fungus">
        <title>IMA Genome-F 1: Ceratocystis fimbriata: Draft nuclear genome sequence for the plant pathogen, Ceratocystis fimbriata.</title>
        <authorList>
            <person name="Wilken P.M."/>
            <person name="Steenkamp E.T."/>
            <person name="Wingfield M.J."/>
            <person name="de Beer Z.W."/>
            <person name="Wingfield B.D."/>
        </authorList>
    </citation>
    <scope>NUCLEOTIDE SEQUENCE [LARGE SCALE GENOMIC DNA]</scope>
    <source>
        <strain evidence="6 7">CBS 114723</strain>
    </source>
</reference>
<reference evidence="6 7" key="1">
    <citation type="journal article" date="2013" name="Fungal Biol.">
        <title>Analysis of microsatellite markers in the genome of the plant pathogen Ceratocystis fimbriata.</title>
        <authorList>
            <person name="Simpson M.C."/>
            <person name="Wilken P.M."/>
            <person name="Coetzee M.P."/>
            <person name="Wingfield M.J."/>
            <person name="Wingfield B.D."/>
        </authorList>
    </citation>
    <scope>NUCLEOTIDE SEQUENCE [LARGE SCALE GENOMIC DNA]</scope>
    <source>
        <strain evidence="6 7">CBS 114723</strain>
    </source>
</reference>
<sequence>MTGHDNPSQAQVGQNGPLVWIDSEMTGLNPDSEEILEVYCFITTANLEIVDPIGFGAVVHVPTERLTEMDDWCTNTHTTTGLWSQVVASTTTAEEAAASLLEYIQKWVPEPNTALLAGNSVHADRAFLRKGPWAPVVEHLKYRIMDISTIKEAALRWSPPEVSQNAPQKVGLHRAKEDILDSIREAKYYKDVIFSRGK</sequence>
<evidence type="ECO:0000313" key="6">
    <source>
        <dbReference type="EMBL" id="PHH50354.1"/>
    </source>
</evidence>
<dbReference type="STRING" id="1035309.A0A2C5WXL3"/>